<organism evidence="6 7">
    <name type="scientific">Rubrivivax gelatinosus</name>
    <name type="common">Rhodocyclus gelatinosus</name>
    <name type="synonym">Rhodopseudomonas gelatinosa</name>
    <dbReference type="NCBI Taxonomy" id="28068"/>
    <lineage>
        <taxon>Bacteria</taxon>
        <taxon>Pseudomonadati</taxon>
        <taxon>Pseudomonadota</taxon>
        <taxon>Betaproteobacteria</taxon>
        <taxon>Burkholderiales</taxon>
        <taxon>Sphaerotilaceae</taxon>
        <taxon>Rubrivivax</taxon>
    </lineage>
</organism>
<dbReference type="Pfam" id="PF00027">
    <property type="entry name" value="cNMP_binding"/>
    <property type="match status" value="1"/>
</dbReference>
<dbReference type="InterPro" id="IPR018490">
    <property type="entry name" value="cNMP-bd_dom_sf"/>
</dbReference>
<evidence type="ECO:0000259" key="5">
    <source>
        <dbReference type="PROSITE" id="PS51063"/>
    </source>
</evidence>
<evidence type="ECO:0000256" key="4">
    <source>
        <dbReference type="SAM" id="MobiDB-lite"/>
    </source>
</evidence>
<keyword evidence="1" id="KW-0805">Transcription regulation</keyword>
<evidence type="ECO:0000313" key="7">
    <source>
        <dbReference type="Proteomes" id="UP000295106"/>
    </source>
</evidence>
<name>A0A4R2M073_RUBGE</name>
<dbReference type="OrthoDB" id="7263823at2"/>
<dbReference type="GO" id="GO:0005829">
    <property type="term" value="C:cytosol"/>
    <property type="evidence" value="ECO:0007669"/>
    <property type="project" value="TreeGrafter"/>
</dbReference>
<dbReference type="Gene3D" id="2.60.120.10">
    <property type="entry name" value="Jelly Rolls"/>
    <property type="match status" value="1"/>
</dbReference>
<dbReference type="SUPFAM" id="SSF46785">
    <property type="entry name" value="Winged helix' DNA-binding domain"/>
    <property type="match status" value="1"/>
</dbReference>
<proteinExistence type="predicted"/>
<feature type="region of interest" description="Disordered" evidence="4">
    <location>
        <begin position="221"/>
        <end position="257"/>
    </location>
</feature>
<evidence type="ECO:0000256" key="1">
    <source>
        <dbReference type="ARBA" id="ARBA00023015"/>
    </source>
</evidence>
<evidence type="ECO:0000256" key="3">
    <source>
        <dbReference type="ARBA" id="ARBA00023163"/>
    </source>
</evidence>
<keyword evidence="2" id="KW-0238">DNA-binding</keyword>
<dbReference type="InterPro" id="IPR036388">
    <property type="entry name" value="WH-like_DNA-bd_sf"/>
</dbReference>
<protein>
    <submittedName>
        <fullName evidence="6">Crp/Fnr family transcriptional regulator</fullName>
    </submittedName>
</protein>
<dbReference type="AlphaFoldDB" id="A0A4R2M073"/>
<dbReference type="InterPro" id="IPR014710">
    <property type="entry name" value="RmlC-like_jellyroll"/>
</dbReference>
<dbReference type="Pfam" id="PF13545">
    <property type="entry name" value="HTH_Crp_2"/>
    <property type="match status" value="1"/>
</dbReference>
<dbReference type="InterPro" id="IPR000595">
    <property type="entry name" value="cNMP-bd_dom"/>
</dbReference>
<gene>
    <name evidence="6" type="ORF">EV684_11582</name>
</gene>
<dbReference type="EMBL" id="SLXD01000015">
    <property type="protein sequence ID" value="TCO99289.1"/>
    <property type="molecule type" value="Genomic_DNA"/>
</dbReference>
<sequence>MHAHATAFVGLATPAAVPAAPPAGFVPRRLARGQVLCAPGDGRNLVFCVASGRLRVHLSGTNRELTLAFLEPGDVYSTHSPAWVTAAAAATVWTIDTRAFLHRLSEDPALLPPVMAVLGRLLTGAVGLVEDLAFREVPARLARFVLGLVQRRGEPCGEGWRVPLDLSLEDIASLLGSTRQTVSALVSQWQREGVLERRGRRCLRIPSAHALQALERVAGRCEPAGTSPGRRTRRPRAPHSATVYVPPGAESREPIPL</sequence>
<dbReference type="GO" id="GO:0003677">
    <property type="term" value="F:DNA binding"/>
    <property type="evidence" value="ECO:0007669"/>
    <property type="project" value="UniProtKB-KW"/>
</dbReference>
<dbReference type="SMART" id="SM00419">
    <property type="entry name" value="HTH_CRP"/>
    <property type="match status" value="1"/>
</dbReference>
<reference evidence="6 7" key="1">
    <citation type="submission" date="2019-03" db="EMBL/GenBank/DDBJ databases">
        <title>Genomic Encyclopedia of Type Strains, Phase IV (KMG-IV): sequencing the most valuable type-strain genomes for metagenomic binning, comparative biology and taxonomic classification.</title>
        <authorList>
            <person name="Goeker M."/>
        </authorList>
    </citation>
    <scope>NUCLEOTIDE SEQUENCE [LARGE SCALE GENOMIC DNA]</scope>
    <source>
        <strain evidence="6 7">DSM 1709</strain>
    </source>
</reference>
<dbReference type="InterPro" id="IPR036390">
    <property type="entry name" value="WH_DNA-bd_sf"/>
</dbReference>
<dbReference type="Gene3D" id="1.10.10.10">
    <property type="entry name" value="Winged helix-like DNA-binding domain superfamily/Winged helix DNA-binding domain"/>
    <property type="match status" value="1"/>
</dbReference>
<dbReference type="SUPFAM" id="SSF51206">
    <property type="entry name" value="cAMP-binding domain-like"/>
    <property type="match status" value="1"/>
</dbReference>
<dbReference type="Proteomes" id="UP000295106">
    <property type="component" value="Unassembled WGS sequence"/>
</dbReference>
<feature type="domain" description="HTH crp-type" evidence="5">
    <location>
        <begin position="135"/>
        <end position="209"/>
    </location>
</feature>
<keyword evidence="3" id="KW-0804">Transcription</keyword>
<dbReference type="InterPro" id="IPR050397">
    <property type="entry name" value="Env_Response_Regulators"/>
</dbReference>
<dbReference type="InterPro" id="IPR012318">
    <property type="entry name" value="HTH_CRP"/>
</dbReference>
<comment type="caution">
    <text evidence="6">The sequence shown here is derived from an EMBL/GenBank/DDBJ whole genome shotgun (WGS) entry which is preliminary data.</text>
</comment>
<accession>A0A4R2M073</accession>
<dbReference type="GO" id="GO:0003700">
    <property type="term" value="F:DNA-binding transcription factor activity"/>
    <property type="evidence" value="ECO:0007669"/>
    <property type="project" value="TreeGrafter"/>
</dbReference>
<dbReference type="PANTHER" id="PTHR24567">
    <property type="entry name" value="CRP FAMILY TRANSCRIPTIONAL REGULATORY PROTEIN"/>
    <property type="match status" value="1"/>
</dbReference>
<evidence type="ECO:0000256" key="2">
    <source>
        <dbReference type="ARBA" id="ARBA00023125"/>
    </source>
</evidence>
<evidence type="ECO:0000313" key="6">
    <source>
        <dbReference type="EMBL" id="TCO99289.1"/>
    </source>
</evidence>
<dbReference type="CDD" id="cd00092">
    <property type="entry name" value="HTH_CRP"/>
    <property type="match status" value="1"/>
</dbReference>
<dbReference type="PANTHER" id="PTHR24567:SF74">
    <property type="entry name" value="HTH-TYPE TRANSCRIPTIONAL REGULATOR ARCR"/>
    <property type="match status" value="1"/>
</dbReference>
<dbReference type="PROSITE" id="PS51063">
    <property type="entry name" value="HTH_CRP_2"/>
    <property type="match status" value="1"/>
</dbReference>